<comment type="similarity">
    <text evidence="1">Belongs to the VPS25 family.</text>
</comment>
<keyword evidence="3" id="KW-0653">Protein transport</keyword>
<evidence type="ECO:0008006" key="6">
    <source>
        <dbReference type="Google" id="ProtNLM"/>
    </source>
</evidence>
<gene>
    <name evidence="4" type="ORF">G7K_1956-t1</name>
</gene>
<name>A0A0E9ND26_SAICN</name>
<dbReference type="GO" id="GO:0000814">
    <property type="term" value="C:ESCRT II complex"/>
    <property type="evidence" value="ECO:0007669"/>
    <property type="project" value="InterPro"/>
</dbReference>
<dbReference type="InterPro" id="IPR036388">
    <property type="entry name" value="WH-like_DNA-bd_sf"/>
</dbReference>
<dbReference type="InterPro" id="IPR036390">
    <property type="entry name" value="WH_DNA-bd_sf"/>
</dbReference>
<dbReference type="EMBL" id="BACD03000011">
    <property type="protein sequence ID" value="GAO47757.1"/>
    <property type="molecule type" value="Genomic_DNA"/>
</dbReference>
<dbReference type="GO" id="GO:0043328">
    <property type="term" value="P:protein transport to vacuole involved in ubiquitin-dependent protein catabolic process via the multivesicular body sorting pathway"/>
    <property type="evidence" value="ECO:0007669"/>
    <property type="project" value="TreeGrafter"/>
</dbReference>
<reference evidence="4 5" key="3">
    <citation type="journal article" date="2015" name="Genome Announc.">
        <title>Draft Genome Sequence of the Archiascomycetous Yeast Saitoella complicata.</title>
        <authorList>
            <person name="Yamauchi K."/>
            <person name="Kondo S."/>
            <person name="Hamamoto M."/>
            <person name="Takahashi Y."/>
            <person name="Ogura Y."/>
            <person name="Hayashi T."/>
            <person name="Nishida H."/>
        </authorList>
    </citation>
    <scope>NUCLEOTIDE SEQUENCE [LARGE SCALE GENOMIC DNA]</scope>
    <source>
        <strain evidence="4 5">NRRL Y-17804</strain>
    </source>
</reference>
<evidence type="ECO:0000256" key="3">
    <source>
        <dbReference type="ARBA" id="ARBA00022927"/>
    </source>
</evidence>
<keyword evidence="5" id="KW-1185">Reference proteome</keyword>
<dbReference type="GO" id="GO:0042803">
    <property type="term" value="F:protein homodimerization activity"/>
    <property type="evidence" value="ECO:0007669"/>
    <property type="project" value="TreeGrafter"/>
</dbReference>
<dbReference type="Pfam" id="PF05871">
    <property type="entry name" value="ESCRT-II"/>
    <property type="match status" value="1"/>
</dbReference>
<comment type="caution">
    <text evidence="4">The sequence shown here is derived from an EMBL/GenBank/DDBJ whole genome shotgun (WGS) entry which is preliminary data.</text>
</comment>
<keyword evidence="2" id="KW-0813">Transport</keyword>
<accession>A0A0E9ND26</accession>
<dbReference type="PANTHER" id="PTHR13149">
    <property type="entry name" value="VACUOLAR PROTEIN SORTING-ASSOCIATED PROTEIN VPS25"/>
    <property type="match status" value="1"/>
</dbReference>
<dbReference type="InterPro" id="IPR014041">
    <property type="entry name" value="ESCRT-II_cplx_Vps25-sub_N"/>
</dbReference>
<dbReference type="SUPFAM" id="SSF46785">
    <property type="entry name" value="Winged helix' DNA-binding domain"/>
    <property type="match status" value="2"/>
</dbReference>
<evidence type="ECO:0000256" key="2">
    <source>
        <dbReference type="ARBA" id="ARBA00022448"/>
    </source>
</evidence>
<reference evidence="4 5" key="2">
    <citation type="journal article" date="2014" name="J. Gen. Appl. Microbiol.">
        <title>The early diverging ascomycetous budding yeast Saitoella complicata has three histone deacetylases belonging to the Clr6, Hos2, and Rpd3 lineages.</title>
        <authorList>
            <person name="Nishida H."/>
            <person name="Matsumoto T."/>
            <person name="Kondo S."/>
            <person name="Hamamoto M."/>
            <person name="Yoshikawa H."/>
        </authorList>
    </citation>
    <scope>NUCLEOTIDE SEQUENCE [LARGE SCALE GENOMIC DNA]</scope>
    <source>
        <strain evidence="4 5">NRRL Y-17804</strain>
    </source>
</reference>
<dbReference type="InterPro" id="IPR008570">
    <property type="entry name" value="ESCRT-II_cplx_Vps25-sub"/>
</dbReference>
<dbReference type="PANTHER" id="PTHR13149:SF0">
    <property type="entry name" value="VACUOLAR PROTEIN-SORTING-ASSOCIATED PROTEIN 25"/>
    <property type="match status" value="1"/>
</dbReference>
<dbReference type="Gene3D" id="1.10.10.570">
    <property type="entry name" value="Winged helix' DNA-binding domain. Chain C. Domain 1"/>
    <property type="match status" value="1"/>
</dbReference>
<evidence type="ECO:0000256" key="1">
    <source>
        <dbReference type="ARBA" id="ARBA00009674"/>
    </source>
</evidence>
<dbReference type="Gene3D" id="1.10.10.10">
    <property type="entry name" value="Winged helix-like DNA-binding domain superfamily/Winged helix DNA-binding domain"/>
    <property type="match status" value="1"/>
</dbReference>
<dbReference type="Proteomes" id="UP000033140">
    <property type="component" value="Unassembled WGS sequence"/>
</dbReference>
<organism evidence="4 5">
    <name type="scientific">Saitoella complicata (strain BCRC 22490 / CBS 7301 / JCM 7358 / NBRC 10748 / NRRL Y-17804)</name>
    <dbReference type="NCBI Taxonomy" id="698492"/>
    <lineage>
        <taxon>Eukaryota</taxon>
        <taxon>Fungi</taxon>
        <taxon>Dikarya</taxon>
        <taxon>Ascomycota</taxon>
        <taxon>Taphrinomycotina</taxon>
        <taxon>Taphrinomycotina incertae sedis</taxon>
        <taxon>Saitoella</taxon>
    </lineage>
</organism>
<reference evidence="4 5" key="1">
    <citation type="journal article" date="2011" name="J. Gen. Appl. Microbiol.">
        <title>Draft genome sequencing of the enigmatic yeast Saitoella complicata.</title>
        <authorList>
            <person name="Nishida H."/>
            <person name="Hamamoto M."/>
            <person name="Sugiyama J."/>
        </authorList>
    </citation>
    <scope>NUCLEOTIDE SEQUENCE [LARGE SCALE GENOMIC DNA]</scope>
    <source>
        <strain evidence="4 5">NRRL Y-17804</strain>
    </source>
</reference>
<evidence type="ECO:0000313" key="4">
    <source>
        <dbReference type="EMBL" id="GAO47757.1"/>
    </source>
</evidence>
<dbReference type="AlphaFoldDB" id="A0A0E9ND26"/>
<evidence type="ECO:0000313" key="5">
    <source>
        <dbReference type="Proteomes" id="UP000033140"/>
    </source>
</evidence>
<proteinExistence type="inferred from homology"/>
<sequence length="226" mass="26132">MSSQVVMASSNSNSEGFPWPKIYSFPPFFTRQPTTQTWIAQRSAWSSLLLSHARYHRRFRLSLGNDESIWENKEIGRVVKDLVRKELAEWMVHENQAAYVPNTQKQQLLLYWRKPAEWAELIYKWIDDTAQFNSVLTLYELVEHETEFKEGGGCVRCLVGKMAVESSSLRSRVDEMELMASRREVAAYETRIAAICYHDVCDATSAWLNAYALLVARRTATRILGK</sequence>
<dbReference type="GO" id="GO:0005198">
    <property type="term" value="F:structural molecule activity"/>
    <property type="evidence" value="ECO:0007669"/>
    <property type="project" value="TreeGrafter"/>
</dbReference>
<protein>
    <recommendedName>
        <fullName evidence="6">ESCRT-II complex subunit VPS25</fullName>
    </recommendedName>
</protein>
<dbReference type="STRING" id="698492.A0A0E9ND26"/>